<accession>A0ABX7PWD5</accession>
<keyword evidence="4" id="KW-0418">Kinase</keyword>
<dbReference type="EC" id="2.7.1.49" evidence="2"/>
<feature type="domain" description="Pyridoxamine kinase/Phosphomethylpyrimidine kinase" evidence="3">
    <location>
        <begin position="34"/>
        <end position="273"/>
    </location>
</feature>
<gene>
    <name evidence="4" type="primary">thiD</name>
    <name evidence="4" type="ORF">EM20IM_02015</name>
</gene>
<evidence type="ECO:0000313" key="4">
    <source>
        <dbReference type="EMBL" id="QSR87145.1"/>
    </source>
</evidence>
<dbReference type="Proteomes" id="UP000663088">
    <property type="component" value="Chromosome"/>
</dbReference>
<dbReference type="InterPro" id="IPR029056">
    <property type="entry name" value="Ribokinase-like"/>
</dbReference>
<evidence type="ECO:0000313" key="5">
    <source>
        <dbReference type="Proteomes" id="UP000663088"/>
    </source>
</evidence>
<organism evidence="4 5">
    <name type="scientific">Candidatus Methylacidiphilum infernorum</name>
    <dbReference type="NCBI Taxonomy" id="511746"/>
    <lineage>
        <taxon>Bacteria</taxon>
        <taxon>Pseudomonadati</taxon>
        <taxon>Verrucomicrobiota</taxon>
        <taxon>Methylacidiphilae</taxon>
        <taxon>Methylacidiphilales</taxon>
        <taxon>Methylacidiphilaceae</taxon>
        <taxon>Methylacidiphilum (ex Ratnadevi et al. 2023)</taxon>
    </lineage>
</organism>
<dbReference type="InterPro" id="IPR004399">
    <property type="entry name" value="HMP/HMP-P_kinase_dom"/>
</dbReference>
<dbReference type="SUPFAM" id="SSF53613">
    <property type="entry name" value="Ribokinase-like"/>
    <property type="match status" value="1"/>
</dbReference>
<dbReference type="NCBIfam" id="TIGR00097">
    <property type="entry name" value="HMP-P_kinase"/>
    <property type="match status" value="1"/>
</dbReference>
<dbReference type="PANTHER" id="PTHR20858">
    <property type="entry name" value="PHOSPHOMETHYLPYRIMIDINE KINASE"/>
    <property type="match status" value="1"/>
</dbReference>
<evidence type="ECO:0000256" key="2">
    <source>
        <dbReference type="ARBA" id="ARBA00012135"/>
    </source>
</evidence>
<evidence type="ECO:0000259" key="3">
    <source>
        <dbReference type="Pfam" id="PF08543"/>
    </source>
</evidence>
<protein>
    <recommendedName>
        <fullName evidence="2">hydroxymethylpyrimidine kinase</fullName>
        <ecNumber evidence="2">2.7.1.49</ecNumber>
    </recommendedName>
</protein>
<dbReference type="PANTHER" id="PTHR20858:SF17">
    <property type="entry name" value="HYDROXYMETHYLPYRIMIDINE_PHOSPHOMETHYLPYRIMIDINE KINASE THI20-RELATED"/>
    <property type="match status" value="1"/>
</dbReference>
<keyword evidence="4" id="KW-0808">Transferase</keyword>
<dbReference type="InterPro" id="IPR013749">
    <property type="entry name" value="PM/HMP-P_kinase-1"/>
</dbReference>
<dbReference type="Pfam" id="PF08543">
    <property type="entry name" value="Phos_pyr_kin"/>
    <property type="match status" value="1"/>
</dbReference>
<evidence type="ECO:0000256" key="1">
    <source>
        <dbReference type="ARBA" id="ARBA00004948"/>
    </source>
</evidence>
<proteinExistence type="predicted"/>
<dbReference type="GO" id="GO:0008972">
    <property type="term" value="F:phosphomethylpyrimidine kinase activity"/>
    <property type="evidence" value="ECO:0007669"/>
    <property type="project" value="UniProtKB-EC"/>
</dbReference>
<keyword evidence="5" id="KW-1185">Reference proteome</keyword>
<dbReference type="Gene3D" id="3.40.1190.20">
    <property type="match status" value="1"/>
</dbReference>
<comment type="pathway">
    <text evidence="1">Cofactor biosynthesis; thiamine diphosphate biosynthesis.</text>
</comment>
<dbReference type="GO" id="GO:0008902">
    <property type="term" value="F:hydroxymethylpyrimidine kinase activity"/>
    <property type="evidence" value="ECO:0007669"/>
    <property type="project" value="UniProtKB-EC"/>
</dbReference>
<sequence>MTHLKLYCFFLYFILSFFEDHHKMNGILIIGGSDCSCGAGIQGDLKMITCLGAYATTVITCVVAEHPGRVESLYHLPSSIIESQFHSILDFFPIDAIKIGMLYKKELPQKIVELIRRFKINAPIVVDPVLAAGNGDSLAEPGMEEELAKNLFPLATVVTPNIEEAELLSGLRIESPEDMLRVAQDLSEQYSTSFLIKGGHLQDKTTVDVLYHKGIAHKFELPRIPHANPHGTGCSLASATAVFLAQGLELPKAVEKAKTKLYEKIKSQLQIGPFYFLPPT</sequence>
<name>A0ABX7PWD5_9BACT</name>
<dbReference type="CDD" id="cd01169">
    <property type="entry name" value="HMPP_kinase"/>
    <property type="match status" value="1"/>
</dbReference>
<dbReference type="EMBL" id="CP065956">
    <property type="protein sequence ID" value="QSR87145.1"/>
    <property type="molecule type" value="Genomic_DNA"/>
</dbReference>
<reference evidence="4 5" key="1">
    <citation type="submission" date="2020-12" db="EMBL/GenBank/DDBJ databases">
        <authorList>
            <person name="Awala S.I."/>
            <person name="Gwak J.-H."/>
            <person name="Kim S.-J."/>
            <person name="Rhee S.-K."/>
        </authorList>
    </citation>
    <scope>NUCLEOTIDE SEQUENCE [LARGE SCALE GENOMIC DNA]</scope>
    <source>
        <strain evidence="4 5">IT5</strain>
    </source>
</reference>